<dbReference type="KEGG" id="mng:MNEG_7751"/>
<protein>
    <submittedName>
        <fullName evidence="3">Uncharacterized protein</fullName>
    </submittedName>
</protein>
<keyword evidence="2" id="KW-1133">Transmembrane helix</keyword>
<evidence type="ECO:0000313" key="4">
    <source>
        <dbReference type="Proteomes" id="UP000054498"/>
    </source>
</evidence>
<dbReference type="GeneID" id="25740627"/>
<feature type="region of interest" description="Disordered" evidence="1">
    <location>
        <begin position="1"/>
        <end position="28"/>
    </location>
</feature>
<evidence type="ECO:0000256" key="2">
    <source>
        <dbReference type="SAM" id="Phobius"/>
    </source>
</evidence>
<organism evidence="3 4">
    <name type="scientific">Monoraphidium neglectum</name>
    <dbReference type="NCBI Taxonomy" id="145388"/>
    <lineage>
        <taxon>Eukaryota</taxon>
        <taxon>Viridiplantae</taxon>
        <taxon>Chlorophyta</taxon>
        <taxon>core chlorophytes</taxon>
        <taxon>Chlorophyceae</taxon>
        <taxon>CS clade</taxon>
        <taxon>Sphaeropleales</taxon>
        <taxon>Selenastraceae</taxon>
        <taxon>Monoraphidium</taxon>
    </lineage>
</organism>
<dbReference type="AlphaFoldDB" id="A0A0D2MAB5"/>
<dbReference type="EMBL" id="KK101622">
    <property type="protein sequence ID" value="KIZ00215.1"/>
    <property type="molecule type" value="Genomic_DNA"/>
</dbReference>
<evidence type="ECO:0000256" key="1">
    <source>
        <dbReference type="SAM" id="MobiDB-lite"/>
    </source>
</evidence>
<gene>
    <name evidence="3" type="ORF">MNEG_7751</name>
</gene>
<keyword evidence="2" id="KW-0812">Transmembrane</keyword>
<accession>A0A0D2MAB5</accession>
<sequence>MGAKEDVEDAEERPLLRPGSPSAGGAGRLTRAGLAPQLGRALSLRSGTARVVLAAAVSVAWMFVSSLLILLNKYILKDLKFS</sequence>
<dbReference type="Proteomes" id="UP000054498">
    <property type="component" value="Unassembled WGS sequence"/>
</dbReference>
<keyword evidence="4" id="KW-1185">Reference proteome</keyword>
<feature type="transmembrane region" description="Helical" evidence="2">
    <location>
        <begin position="51"/>
        <end position="71"/>
    </location>
</feature>
<evidence type="ECO:0000313" key="3">
    <source>
        <dbReference type="EMBL" id="KIZ00215.1"/>
    </source>
</evidence>
<reference evidence="3 4" key="1">
    <citation type="journal article" date="2013" name="BMC Genomics">
        <title>Reconstruction of the lipid metabolism for the microalga Monoraphidium neglectum from its genome sequence reveals characteristics suitable for biofuel production.</title>
        <authorList>
            <person name="Bogen C."/>
            <person name="Al-Dilaimi A."/>
            <person name="Albersmeier A."/>
            <person name="Wichmann J."/>
            <person name="Grundmann M."/>
            <person name="Rupp O."/>
            <person name="Lauersen K.J."/>
            <person name="Blifernez-Klassen O."/>
            <person name="Kalinowski J."/>
            <person name="Goesmann A."/>
            <person name="Mussgnug J.H."/>
            <person name="Kruse O."/>
        </authorList>
    </citation>
    <scope>NUCLEOTIDE SEQUENCE [LARGE SCALE GENOMIC DNA]</scope>
    <source>
        <strain evidence="3 4">SAG 48.87</strain>
    </source>
</reference>
<keyword evidence="2" id="KW-0472">Membrane</keyword>
<feature type="compositionally biased region" description="Acidic residues" evidence="1">
    <location>
        <begin position="1"/>
        <end position="11"/>
    </location>
</feature>
<dbReference type="RefSeq" id="XP_013899234.1">
    <property type="nucleotide sequence ID" value="XM_014043780.1"/>
</dbReference>
<name>A0A0D2MAB5_9CHLO</name>
<proteinExistence type="predicted"/>